<dbReference type="SUPFAM" id="SSF53328">
    <property type="entry name" value="Formyltransferase"/>
    <property type="match status" value="1"/>
</dbReference>
<dbReference type="EMBL" id="JAAEDI010000003">
    <property type="protein sequence ID" value="MBR0648623.1"/>
    <property type="molecule type" value="Genomic_DNA"/>
</dbReference>
<evidence type="ECO:0000313" key="2">
    <source>
        <dbReference type="EMBL" id="MBR0648623.1"/>
    </source>
</evidence>
<dbReference type="InterPro" id="IPR056442">
    <property type="entry name" value="GINT1_N"/>
</dbReference>
<dbReference type="InterPro" id="IPR023296">
    <property type="entry name" value="Glyco_hydro_beta-prop_sf"/>
</dbReference>
<dbReference type="InterPro" id="IPR036477">
    <property type="entry name" value="Formyl_transf_N_sf"/>
</dbReference>
<evidence type="ECO:0000259" key="1">
    <source>
        <dbReference type="Pfam" id="PF24793"/>
    </source>
</evidence>
<evidence type="ECO:0000313" key="3">
    <source>
        <dbReference type="Proteomes" id="UP000698752"/>
    </source>
</evidence>
<organism evidence="2 3">
    <name type="scientific">Neoroseomonas terrae</name>
    <dbReference type="NCBI Taxonomy" id="424799"/>
    <lineage>
        <taxon>Bacteria</taxon>
        <taxon>Pseudomonadati</taxon>
        <taxon>Pseudomonadota</taxon>
        <taxon>Alphaproteobacteria</taxon>
        <taxon>Acetobacterales</taxon>
        <taxon>Acetobacteraceae</taxon>
        <taxon>Neoroseomonas</taxon>
    </lineage>
</organism>
<dbReference type="SUPFAM" id="SSF75005">
    <property type="entry name" value="Arabinanase/levansucrase/invertase"/>
    <property type="match status" value="1"/>
</dbReference>
<protein>
    <recommendedName>
        <fullName evidence="1">Glucosamine inositolphosphorylceramide transferase 1 N-terminal domain-containing protein</fullName>
    </recommendedName>
</protein>
<keyword evidence="3" id="KW-1185">Reference proteome</keyword>
<dbReference type="Gene3D" id="3.40.50.170">
    <property type="entry name" value="Formyl transferase, N-terminal domain"/>
    <property type="match status" value="1"/>
</dbReference>
<comment type="caution">
    <text evidence="2">The sequence shown here is derived from an EMBL/GenBank/DDBJ whole genome shotgun (WGS) entry which is preliminary data.</text>
</comment>
<reference evidence="3" key="1">
    <citation type="journal article" date="2021" name="Syst. Appl. Microbiol.">
        <title>Roseomonas hellenica sp. nov., isolated from roots of wild-growing Alkanna tinctoria.</title>
        <authorList>
            <person name="Rat A."/>
            <person name="Naranjo H.D."/>
            <person name="Lebbe L."/>
            <person name="Cnockaert M."/>
            <person name="Krigas N."/>
            <person name="Grigoriadou K."/>
            <person name="Maloupa E."/>
            <person name="Willems A."/>
        </authorList>
    </citation>
    <scope>NUCLEOTIDE SEQUENCE [LARGE SCALE GENOMIC DNA]</scope>
    <source>
        <strain evidence="3">LMG 31159</strain>
    </source>
</reference>
<sequence length="571" mass="64553">MSGPRDCLYEPVQLVAPQLRVGILLDAPKAERWVRSILTDIQEAPFTQIALVVLNDEASAPPPRRSGAGMWAAHLEGQMFWQYAKRDQRNQRNGSVLTHTDVADLLAEVPRLQVRPARKGFVHRFADEDLAAIQEHDLDVLLRFGFNVLRGGILHAARHGVWSFHHGDNSAYRGGPAMFWEIAERNPVTGTILQVLTDELDGGEVIYRSWGATGRSMWMSASREPLYRKASPFVIRCLRQLYQRGGEPLPVEAPGAKGRLYRKPTNAQMAPFLARAALRSLRSRIANRLGQEEWFLAYRHEREKFVTNTARVDMSGFVPMRPPAHEFWADPFVLKHEGTDHVFFERYDRQAGRGDIWTFAFDAAGRPGSMRPVLSLSHHLSSPFVFEWEGAAYMVPESAEARTVSLYRATRFPDGWEHVCDLLSGVAVVDATLFEHEGRWYLFANASEDGGPLDDELFLFHAETPLGPWRPHPMNPIKSDVRSARPAGRIFRRGGVLIRPSQDCSVRYGYAINLCEIRALSPTAYEERVIDRITPDWLPGLMCCHTINATDTVEVVDARRRAGKGWRSLRA</sequence>
<dbReference type="Gene3D" id="2.115.10.20">
    <property type="entry name" value="Glycosyl hydrolase domain, family 43"/>
    <property type="match status" value="1"/>
</dbReference>
<accession>A0ABS5EC85</accession>
<name>A0ABS5EC85_9PROT</name>
<gene>
    <name evidence="2" type="ORF">GXW78_03030</name>
</gene>
<dbReference type="Pfam" id="PF24793">
    <property type="entry name" value="GINT1_N"/>
    <property type="match status" value="1"/>
</dbReference>
<dbReference type="RefSeq" id="WP_211865960.1">
    <property type="nucleotide sequence ID" value="NZ_JAAEDI010000003.1"/>
</dbReference>
<proteinExistence type="predicted"/>
<dbReference type="Proteomes" id="UP000698752">
    <property type="component" value="Unassembled WGS sequence"/>
</dbReference>
<feature type="domain" description="Glucosamine inositolphosphorylceramide transferase 1 N-terminal" evidence="1">
    <location>
        <begin position="325"/>
        <end position="528"/>
    </location>
</feature>